<dbReference type="GO" id="GO:0006654">
    <property type="term" value="P:phosphatidic acid biosynthetic process"/>
    <property type="evidence" value="ECO:0007669"/>
    <property type="project" value="TreeGrafter"/>
</dbReference>
<dbReference type="EMBL" id="SMAG01000002">
    <property type="protein sequence ID" value="TCS95497.1"/>
    <property type="molecule type" value="Genomic_DNA"/>
</dbReference>
<dbReference type="GO" id="GO:0003841">
    <property type="term" value="F:1-acylglycerol-3-phosphate O-acyltransferase activity"/>
    <property type="evidence" value="ECO:0007669"/>
    <property type="project" value="TreeGrafter"/>
</dbReference>
<evidence type="ECO:0000313" key="4">
    <source>
        <dbReference type="EMBL" id="TCS95497.1"/>
    </source>
</evidence>
<dbReference type="InterPro" id="IPR002123">
    <property type="entry name" value="Plipid/glycerol_acylTrfase"/>
</dbReference>
<dbReference type="PANTHER" id="PTHR10434:SF11">
    <property type="entry name" value="1-ACYL-SN-GLYCEROL-3-PHOSPHATE ACYLTRANSFERASE"/>
    <property type="match status" value="1"/>
</dbReference>
<keyword evidence="2 4" id="KW-0012">Acyltransferase</keyword>
<feature type="domain" description="Phospholipid/glycerol acyltransferase" evidence="3">
    <location>
        <begin position="34"/>
        <end position="146"/>
    </location>
</feature>
<dbReference type="SMART" id="SM00563">
    <property type="entry name" value="PlsC"/>
    <property type="match status" value="1"/>
</dbReference>
<reference evidence="4 5" key="1">
    <citation type="submission" date="2019-03" db="EMBL/GenBank/DDBJ databases">
        <title>Genomic Encyclopedia of Type Strains, Phase IV (KMG-IV): sequencing the most valuable type-strain genomes for metagenomic binning, comparative biology and taxonomic classification.</title>
        <authorList>
            <person name="Goeker M."/>
        </authorList>
    </citation>
    <scope>NUCLEOTIDE SEQUENCE [LARGE SCALE GENOMIC DNA]</scope>
    <source>
        <strain evidence="4 5">DSM 45707</strain>
    </source>
</reference>
<dbReference type="Pfam" id="PF01553">
    <property type="entry name" value="Acyltransferase"/>
    <property type="match status" value="1"/>
</dbReference>
<dbReference type="RefSeq" id="WP_165875781.1">
    <property type="nucleotide sequence ID" value="NZ_SMAG01000002.1"/>
</dbReference>
<keyword evidence="1 4" id="KW-0808">Transferase</keyword>
<comment type="caution">
    <text evidence="4">The sequence shown here is derived from an EMBL/GenBank/DDBJ whole genome shotgun (WGS) entry which is preliminary data.</text>
</comment>
<name>A0A4V2UVE7_9BACL</name>
<dbReference type="AlphaFoldDB" id="A0A4V2UVE7"/>
<evidence type="ECO:0000259" key="3">
    <source>
        <dbReference type="SMART" id="SM00563"/>
    </source>
</evidence>
<sequence>MIYAIAKWVIKMFLHTYHRVEVYGMEDLPRQGSLIVVGNHVSYLDSFYIASLLPRPVHFMARQESFAHPITRRLLHFAGAFPVNREKPEIRTMRTALRYLEQQEVVGIFPEGGIDGDGSFQEIKQGASYLATKGNCPILPVYIEGTQIALPEGQKWIKPIKITLYVGNPIIPPDVGSSKEKQLLVSEQIQQQLRSLKNGIDLDQTG</sequence>
<keyword evidence="5" id="KW-1185">Reference proteome</keyword>
<gene>
    <name evidence="4" type="ORF">EDD58_10270</name>
</gene>
<dbReference type="PANTHER" id="PTHR10434">
    <property type="entry name" value="1-ACYL-SN-GLYCEROL-3-PHOSPHATE ACYLTRANSFERASE"/>
    <property type="match status" value="1"/>
</dbReference>
<dbReference type="CDD" id="cd07989">
    <property type="entry name" value="LPLAT_AGPAT-like"/>
    <property type="match status" value="1"/>
</dbReference>
<dbReference type="SUPFAM" id="SSF69593">
    <property type="entry name" value="Glycerol-3-phosphate (1)-acyltransferase"/>
    <property type="match status" value="1"/>
</dbReference>
<proteinExistence type="predicted"/>
<protein>
    <submittedName>
        <fullName evidence="4">1-acyl-sn-glycerol-3-phosphate acyltransferase</fullName>
    </submittedName>
</protein>
<evidence type="ECO:0000313" key="5">
    <source>
        <dbReference type="Proteomes" id="UP000294937"/>
    </source>
</evidence>
<evidence type="ECO:0000256" key="1">
    <source>
        <dbReference type="ARBA" id="ARBA00022679"/>
    </source>
</evidence>
<accession>A0A4V2UVE7</accession>
<evidence type="ECO:0000256" key="2">
    <source>
        <dbReference type="ARBA" id="ARBA00023315"/>
    </source>
</evidence>
<organism evidence="4 5">
    <name type="scientific">Hazenella coriacea</name>
    <dbReference type="NCBI Taxonomy" id="1179467"/>
    <lineage>
        <taxon>Bacteria</taxon>
        <taxon>Bacillati</taxon>
        <taxon>Bacillota</taxon>
        <taxon>Bacilli</taxon>
        <taxon>Bacillales</taxon>
        <taxon>Thermoactinomycetaceae</taxon>
        <taxon>Hazenella</taxon>
    </lineage>
</organism>
<dbReference type="Proteomes" id="UP000294937">
    <property type="component" value="Unassembled WGS sequence"/>
</dbReference>